<keyword evidence="3" id="KW-1185">Reference proteome</keyword>
<dbReference type="Proteomes" id="UP000638848">
    <property type="component" value="Unassembled WGS sequence"/>
</dbReference>
<name>A0A917LY45_9MICC</name>
<gene>
    <name evidence="2" type="ORF">GCM10011374_28580</name>
</gene>
<dbReference type="InterPro" id="IPR032466">
    <property type="entry name" value="Metal_Hydrolase"/>
</dbReference>
<dbReference type="Pfam" id="PF07969">
    <property type="entry name" value="Amidohydro_3"/>
    <property type="match status" value="1"/>
</dbReference>
<protein>
    <submittedName>
        <fullName evidence="2">Amidohydrolase</fullName>
    </submittedName>
</protein>
<feature type="domain" description="Amidohydrolase 3" evidence="1">
    <location>
        <begin position="44"/>
        <end position="522"/>
    </location>
</feature>
<dbReference type="CDD" id="cd01300">
    <property type="entry name" value="YtcJ_like"/>
    <property type="match status" value="1"/>
</dbReference>
<reference evidence="2" key="1">
    <citation type="journal article" date="2014" name="Int. J. Syst. Evol. Microbiol.">
        <title>Complete genome sequence of Corynebacterium casei LMG S-19264T (=DSM 44701T), isolated from a smear-ripened cheese.</title>
        <authorList>
            <consortium name="US DOE Joint Genome Institute (JGI-PGF)"/>
            <person name="Walter F."/>
            <person name="Albersmeier A."/>
            <person name="Kalinowski J."/>
            <person name="Ruckert C."/>
        </authorList>
    </citation>
    <scope>NUCLEOTIDE SEQUENCE</scope>
    <source>
        <strain evidence="2">CGMCC 1.12187</strain>
    </source>
</reference>
<dbReference type="PANTHER" id="PTHR22642:SF2">
    <property type="entry name" value="PROTEIN LONG AFTER FAR-RED 3"/>
    <property type="match status" value="1"/>
</dbReference>
<dbReference type="PANTHER" id="PTHR22642">
    <property type="entry name" value="IMIDAZOLONEPROPIONASE"/>
    <property type="match status" value="1"/>
</dbReference>
<dbReference type="SUPFAM" id="SSF51556">
    <property type="entry name" value="Metallo-dependent hydrolases"/>
    <property type="match status" value="1"/>
</dbReference>
<dbReference type="EMBL" id="BMEQ01000017">
    <property type="protein sequence ID" value="GGG63464.1"/>
    <property type="molecule type" value="Genomic_DNA"/>
</dbReference>
<dbReference type="AlphaFoldDB" id="A0A917LY45"/>
<dbReference type="InterPro" id="IPR033932">
    <property type="entry name" value="YtcJ-like"/>
</dbReference>
<sequence>MQLDLLLVNADVLTMDPRRPAASGLGVLGGRIVALDEPDLPAAQTVDLGGRTVLPGFVDAHCHTTWFGLGLAEVDLSGCTSLDGLYAALERGMAQKPADEPWLMATGFYPGAVGGALPELDVLDRITGGTPLFVRHTSGHAAVVNSEALRRAGILDPGVPDPEGGRVGRDAAGRATGLVEETAQAVVQELFRPHPVEKIVAALDRATARYAAEGITTFAEAGVGGGWIGHNPSELLAYQRARESGALHARAQVMPVLDVLHGIGGLGGADDDVRGLDLGLRTGFGDDELMLGPVKVFVDGSLLGESAAVTEAFCGSGHSTGWFQDDPERMAAAVRAAYRAGWSVAAHAIGDRAIDFAIDVLEQCQRAHGRRRFPNRIEHASIVRPDQLPRLAAAGIVVTPQIGFLRPMAAQFRRLLGPERSDWTYRGRSFLDAGVRVAGSSDRPVADGDVLRSVQAWTDRLDGDGRRFGPAAERLGILEALAAHTCEAAKALGMGDRIGTLAPGKLADLVVLEENPLEVHRRGGSVEHIGIAATYRGGVATHRA</sequence>
<reference evidence="2" key="2">
    <citation type="submission" date="2020-09" db="EMBL/GenBank/DDBJ databases">
        <authorList>
            <person name="Sun Q."/>
            <person name="Zhou Y."/>
        </authorList>
    </citation>
    <scope>NUCLEOTIDE SEQUENCE</scope>
    <source>
        <strain evidence="2">CGMCC 1.12187</strain>
    </source>
</reference>
<comment type="caution">
    <text evidence="2">The sequence shown here is derived from an EMBL/GenBank/DDBJ whole genome shotgun (WGS) entry which is preliminary data.</text>
</comment>
<dbReference type="Gene3D" id="2.30.40.10">
    <property type="entry name" value="Urease, subunit C, domain 1"/>
    <property type="match status" value="1"/>
</dbReference>
<dbReference type="InterPro" id="IPR011059">
    <property type="entry name" value="Metal-dep_hydrolase_composite"/>
</dbReference>
<dbReference type="RefSeq" id="WP_188538377.1">
    <property type="nucleotide sequence ID" value="NZ_BMEQ01000017.1"/>
</dbReference>
<evidence type="ECO:0000259" key="1">
    <source>
        <dbReference type="Pfam" id="PF07969"/>
    </source>
</evidence>
<evidence type="ECO:0000313" key="3">
    <source>
        <dbReference type="Proteomes" id="UP000638848"/>
    </source>
</evidence>
<accession>A0A917LY45</accession>
<proteinExistence type="predicted"/>
<dbReference type="InterPro" id="IPR013108">
    <property type="entry name" value="Amidohydro_3"/>
</dbReference>
<organism evidence="2 3">
    <name type="scientific">Kocuria dechangensis</name>
    <dbReference type="NCBI Taxonomy" id="1176249"/>
    <lineage>
        <taxon>Bacteria</taxon>
        <taxon>Bacillati</taxon>
        <taxon>Actinomycetota</taxon>
        <taxon>Actinomycetes</taxon>
        <taxon>Micrococcales</taxon>
        <taxon>Micrococcaceae</taxon>
        <taxon>Kocuria</taxon>
    </lineage>
</organism>
<evidence type="ECO:0000313" key="2">
    <source>
        <dbReference type="EMBL" id="GGG63464.1"/>
    </source>
</evidence>
<dbReference type="Gene3D" id="3.10.310.70">
    <property type="match status" value="1"/>
</dbReference>
<dbReference type="GO" id="GO:0016810">
    <property type="term" value="F:hydrolase activity, acting on carbon-nitrogen (but not peptide) bonds"/>
    <property type="evidence" value="ECO:0007669"/>
    <property type="project" value="InterPro"/>
</dbReference>
<dbReference type="Gene3D" id="3.20.20.140">
    <property type="entry name" value="Metal-dependent hydrolases"/>
    <property type="match status" value="1"/>
</dbReference>
<dbReference type="SUPFAM" id="SSF51338">
    <property type="entry name" value="Composite domain of metallo-dependent hydrolases"/>
    <property type="match status" value="1"/>
</dbReference>